<proteinExistence type="predicted"/>
<dbReference type="PATRIC" id="fig|1619119.3.peg.121"/>
<evidence type="ECO:0000256" key="1">
    <source>
        <dbReference type="ARBA" id="ARBA00022481"/>
    </source>
</evidence>
<accession>A0A0G0X8P1</accession>
<name>A0A0G0X8P1_UNCKA</name>
<dbReference type="Proteomes" id="UP000034507">
    <property type="component" value="Unassembled WGS sequence"/>
</dbReference>
<comment type="caution">
    <text evidence="2">The sequence shown here is derived from an EMBL/GenBank/DDBJ whole genome shotgun (WGS) entry which is preliminary data.</text>
</comment>
<reference evidence="2 3" key="1">
    <citation type="journal article" date="2015" name="Nature">
        <title>rRNA introns, odd ribosomes, and small enigmatic genomes across a large radiation of phyla.</title>
        <authorList>
            <person name="Brown C.T."/>
            <person name="Hug L.A."/>
            <person name="Thomas B.C."/>
            <person name="Sharon I."/>
            <person name="Castelle C.J."/>
            <person name="Singh A."/>
            <person name="Wilkins M.J."/>
            <person name="Williams K.H."/>
            <person name="Banfield J.F."/>
        </authorList>
    </citation>
    <scope>NUCLEOTIDE SEQUENCE [LARGE SCALE GENOMIC DNA]</scope>
</reference>
<dbReference type="EMBL" id="LCBX01000003">
    <property type="protein sequence ID" value="KKS21414.1"/>
    <property type="molecule type" value="Genomic_DNA"/>
</dbReference>
<dbReference type="AlphaFoldDB" id="A0A0G0X8P1"/>
<dbReference type="Gene3D" id="3.30.70.1660">
    <property type="match status" value="1"/>
</dbReference>
<sequence>MGSGDRSEKIRTYNYPQDRITDHRLNMNFHNIPAIMNGEIDKILEESSKLRSNDSNSTTTISLDSE</sequence>
<dbReference type="PANTHER" id="PTHR43804:SF7">
    <property type="entry name" value="LD18447P"/>
    <property type="match status" value="1"/>
</dbReference>
<keyword evidence="1" id="KW-0488">Methylation</keyword>
<evidence type="ECO:0000313" key="3">
    <source>
        <dbReference type="Proteomes" id="UP000034507"/>
    </source>
</evidence>
<dbReference type="InterPro" id="IPR045853">
    <property type="entry name" value="Pep_chain_release_fac_I_sf"/>
</dbReference>
<dbReference type="SUPFAM" id="SSF75620">
    <property type="entry name" value="Release factor"/>
    <property type="match status" value="1"/>
</dbReference>
<evidence type="ECO:0000313" key="2">
    <source>
        <dbReference type="EMBL" id="KKS21414.1"/>
    </source>
</evidence>
<gene>
    <name evidence="2" type="ORF">UU77_C0003G0042</name>
</gene>
<dbReference type="PANTHER" id="PTHR43804">
    <property type="entry name" value="LD18447P"/>
    <property type="match status" value="1"/>
</dbReference>
<organism evidence="2 3">
    <name type="scientific">candidate division WWE3 bacterium GW2011_GWC1_41_7</name>
    <dbReference type="NCBI Taxonomy" id="1619119"/>
    <lineage>
        <taxon>Bacteria</taxon>
        <taxon>Katanobacteria</taxon>
    </lineage>
</organism>
<dbReference type="InterPro" id="IPR050057">
    <property type="entry name" value="Prokaryotic/Mito_RF"/>
</dbReference>
<protein>
    <submittedName>
        <fullName evidence="2">Peptide chain release factor 1</fullName>
    </submittedName>
</protein>